<dbReference type="Proteomes" id="UP000076632">
    <property type="component" value="Unassembled WGS sequence"/>
</dbReference>
<accession>A0A165IEQ0</accession>
<dbReference type="InterPro" id="IPR015943">
    <property type="entry name" value="WD40/YVTN_repeat-like_dom_sf"/>
</dbReference>
<dbReference type="EMBL" id="KV407456">
    <property type="protein sequence ID" value="KZF24788.1"/>
    <property type="molecule type" value="Genomic_DNA"/>
</dbReference>
<name>A0A165IEQ0_XYLHT</name>
<evidence type="ECO:0000256" key="5">
    <source>
        <dbReference type="PROSITE-ProRule" id="PRU00221"/>
    </source>
</evidence>
<sequence>MNSYLLNRALGVTSPQAFERAQTTRLAHALQPAPHIRFSSRPTSSTTNRSQNASTLAPGGQGTEEDESNNNGNAVQEIYAHNAGVNALTIDKFEGKYMLSGGADSSIFIWDLEQQASENANGNTNDDNDSGKRSILHTPAGAVKRSSSTHKFGITQLSFYPFDSLAFLSSSFDHTLKISSSITMAPSASFDLGSVIYSHALSPIADHLLVACATQHPAVRLVDLRSGASTHSLAGHHGAVLSVAWSPRDEYVLASSGTDGGVRLWDVRRSAGCLGVLDMEDSVGICGYDGLGTGARRREKGKAHNGAANGVVWTDDGNYIITVGHDERIRVWDAATSANTLASFGPIIKNTRLAPILPALAPTYMTPPGKPLMFYPNEREILAFDLFEGRLLKRLRAPGTQVAAATKAAQRNLQNRVTALAWRQGDVEMYSAHSDGLIRTWRPRTREDAELEEQEAAEAKLNDEEDETRKRKRQVLEDIYHDLTRQKVTFT</sequence>
<dbReference type="OrthoDB" id="361494at2759"/>
<dbReference type="GeneID" id="28900087"/>
<dbReference type="PANTHER" id="PTHR46202:SF1">
    <property type="entry name" value="DNA EXCISION REPAIR PROTEIN ERCC-8"/>
    <property type="match status" value="1"/>
</dbReference>
<dbReference type="InterPro" id="IPR042238">
    <property type="entry name" value="Rad28/ERCC8/Ckn1/ATCSA-1"/>
</dbReference>
<dbReference type="InterPro" id="IPR001680">
    <property type="entry name" value="WD40_rpt"/>
</dbReference>
<dbReference type="RefSeq" id="XP_018190343.1">
    <property type="nucleotide sequence ID" value="XM_018334950.1"/>
</dbReference>
<dbReference type="InterPro" id="IPR036322">
    <property type="entry name" value="WD40_repeat_dom_sf"/>
</dbReference>
<organism evidence="7 8">
    <name type="scientific">Xylona heveae (strain CBS 132557 / TC161)</name>
    <dbReference type="NCBI Taxonomy" id="1328760"/>
    <lineage>
        <taxon>Eukaryota</taxon>
        <taxon>Fungi</taxon>
        <taxon>Dikarya</taxon>
        <taxon>Ascomycota</taxon>
        <taxon>Pezizomycotina</taxon>
        <taxon>Xylonomycetes</taxon>
        <taxon>Xylonales</taxon>
        <taxon>Xylonaceae</taxon>
        <taxon>Xylona</taxon>
    </lineage>
</organism>
<feature type="repeat" description="WD" evidence="5">
    <location>
        <begin position="78"/>
        <end position="120"/>
    </location>
</feature>
<dbReference type="STRING" id="1328760.A0A165IEQ0"/>
<feature type="region of interest" description="Disordered" evidence="6">
    <location>
        <begin position="450"/>
        <end position="470"/>
    </location>
</feature>
<dbReference type="PRINTS" id="PR00320">
    <property type="entry name" value="GPROTEINBRPT"/>
</dbReference>
<keyword evidence="8" id="KW-1185">Reference proteome</keyword>
<protein>
    <submittedName>
        <fullName evidence="7">WD40 repeat-like protein</fullName>
    </submittedName>
</protein>
<dbReference type="GO" id="GO:0031464">
    <property type="term" value="C:Cul4A-RING E3 ubiquitin ligase complex"/>
    <property type="evidence" value="ECO:0007669"/>
    <property type="project" value="TreeGrafter"/>
</dbReference>
<evidence type="ECO:0000256" key="1">
    <source>
        <dbReference type="ARBA" id="ARBA00022574"/>
    </source>
</evidence>
<evidence type="ECO:0000313" key="7">
    <source>
        <dbReference type="EMBL" id="KZF24788.1"/>
    </source>
</evidence>
<dbReference type="Gene3D" id="2.130.10.10">
    <property type="entry name" value="YVTN repeat-like/Quinoprotein amine dehydrogenase"/>
    <property type="match status" value="1"/>
</dbReference>
<evidence type="ECO:0000313" key="8">
    <source>
        <dbReference type="Proteomes" id="UP000076632"/>
    </source>
</evidence>
<dbReference type="Pfam" id="PF00400">
    <property type="entry name" value="WD40"/>
    <property type="match status" value="4"/>
</dbReference>
<dbReference type="GO" id="GO:0000109">
    <property type="term" value="C:nucleotide-excision repair complex"/>
    <property type="evidence" value="ECO:0007669"/>
    <property type="project" value="TreeGrafter"/>
</dbReference>
<keyword evidence="3" id="KW-0227">DNA damage</keyword>
<feature type="repeat" description="WD" evidence="5">
    <location>
        <begin position="301"/>
        <end position="342"/>
    </location>
</feature>
<evidence type="ECO:0000256" key="4">
    <source>
        <dbReference type="ARBA" id="ARBA00023204"/>
    </source>
</evidence>
<dbReference type="InterPro" id="IPR020472">
    <property type="entry name" value="WD40_PAC1"/>
</dbReference>
<feature type="region of interest" description="Disordered" evidence="6">
    <location>
        <begin position="31"/>
        <end position="70"/>
    </location>
</feature>
<dbReference type="SUPFAM" id="SSF50978">
    <property type="entry name" value="WD40 repeat-like"/>
    <property type="match status" value="1"/>
</dbReference>
<dbReference type="SMART" id="SM00320">
    <property type="entry name" value="WD40"/>
    <property type="match status" value="5"/>
</dbReference>
<dbReference type="AlphaFoldDB" id="A0A165IEQ0"/>
<evidence type="ECO:0000256" key="2">
    <source>
        <dbReference type="ARBA" id="ARBA00022737"/>
    </source>
</evidence>
<proteinExistence type="predicted"/>
<keyword evidence="4" id="KW-0234">DNA repair</keyword>
<reference evidence="7 8" key="1">
    <citation type="journal article" date="2016" name="Fungal Biol.">
        <title>The genome of Xylona heveae provides a window into fungal endophytism.</title>
        <authorList>
            <person name="Gazis R."/>
            <person name="Kuo A."/>
            <person name="Riley R."/>
            <person name="LaButti K."/>
            <person name="Lipzen A."/>
            <person name="Lin J."/>
            <person name="Amirebrahimi M."/>
            <person name="Hesse C.N."/>
            <person name="Spatafora J.W."/>
            <person name="Henrissat B."/>
            <person name="Hainaut M."/>
            <person name="Grigoriev I.V."/>
            <person name="Hibbett D.S."/>
        </authorList>
    </citation>
    <scope>NUCLEOTIDE SEQUENCE [LARGE SCALE GENOMIC DNA]</scope>
    <source>
        <strain evidence="7 8">TC161</strain>
    </source>
</reference>
<dbReference type="OMA" id="GEIFMFE"/>
<dbReference type="PANTHER" id="PTHR46202">
    <property type="entry name" value="DNA EXCISION REPAIR PROTEIN ERCC-8"/>
    <property type="match status" value="1"/>
</dbReference>
<dbReference type="FunCoup" id="A0A165IEQ0">
    <property type="interactions" value="98"/>
</dbReference>
<feature type="repeat" description="WD" evidence="5">
    <location>
        <begin position="233"/>
        <end position="268"/>
    </location>
</feature>
<dbReference type="PROSITE" id="PS50294">
    <property type="entry name" value="WD_REPEATS_REGION"/>
    <property type="match status" value="3"/>
</dbReference>
<evidence type="ECO:0000256" key="3">
    <source>
        <dbReference type="ARBA" id="ARBA00022763"/>
    </source>
</evidence>
<gene>
    <name evidence="7" type="ORF">L228DRAFT_267094</name>
</gene>
<dbReference type="GO" id="GO:0000209">
    <property type="term" value="P:protein polyubiquitination"/>
    <property type="evidence" value="ECO:0007669"/>
    <property type="project" value="TreeGrafter"/>
</dbReference>
<dbReference type="PROSITE" id="PS50082">
    <property type="entry name" value="WD_REPEATS_2"/>
    <property type="match status" value="3"/>
</dbReference>
<dbReference type="GO" id="GO:0043161">
    <property type="term" value="P:proteasome-mediated ubiquitin-dependent protein catabolic process"/>
    <property type="evidence" value="ECO:0007669"/>
    <property type="project" value="TreeGrafter"/>
</dbReference>
<dbReference type="InParanoid" id="A0A165IEQ0"/>
<dbReference type="PROSITE" id="PS00678">
    <property type="entry name" value="WD_REPEATS_1"/>
    <property type="match status" value="2"/>
</dbReference>
<keyword evidence="2" id="KW-0677">Repeat</keyword>
<keyword evidence="1 5" id="KW-0853">WD repeat</keyword>
<evidence type="ECO:0000256" key="6">
    <source>
        <dbReference type="SAM" id="MobiDB-lite"/>
    </source>
</evidence>
<feature type="compositionally biased region" description="Low complexity" evidence="6">
    <location>
        <begin position="37"/>
        <end position="50"/>
    </location>
</feature>
<dbReference type="InterPro" id="IPR019775">
    <property type="entry name" value="WD40_repeat_CS"/>
</dbReference>
<dbReference type="GO" id="GO:0006283">
    <property type="term" value="P:transcription-coupled nucleotide-excision repair"/>
    <property type="evidence" value="ECO:0007669"/>
    <property type="project" value="InterPro"/>
</dbReference>